<dbReference type="RefSeq" id="XP_029215989.1">
    <property type="nucleotide sequence ID" value="XM_029360630.1"/>
</dbReference>
<evidence type="ECO:0000256" key="1">
    <source>
        <dbReference type="SAM" id="MobiDB-lite"/>
    </source>
</evidence>
<name>A0A2A9M9C4_BESBE</name>
<dbReference type="EMBL" id="NWUJ01000012">
    <property type="protein sequence ID" value="PFH31980.1"/>
    <property type="molecule type" value="Genomic_DNA"/>
</dbReference>
<dbReference type="OrthoDB" id="448973at2759"/>
<reference evidence="2 3" key="1">
    <citation type="submission" date="2017-09" db="EMBL/GenBank/DDBJ databases">
        <title>Genome sequencing of Besnoitia besnoiti strain Bb-Ger1.</title>
        <authorList>
            <person name="Schares G."/>
            <person name="Venepally P."/>
            <person name="Lorenzi H.A."/>
        </authorList>
    </citation>
    <scope>NUCLEOTIDE SEQUENCE [LARGE SCALE GENOMIC DNA]</scope>
    <source>
        <strain evidence="2 3">Bb-Ger1</strain>
    </source>
</reference>
<proteinExistence type="predicted"/>
<evidence type="ECO:0000313" key="2">
    <source>
        <dbReference type="EMBL" id="PFH31980.1"/>
    </source>
</evidence>
<comment type="caution">
    <text evidence="2">The sequence shown here is derived from an EMBL/GenBank/DDBJ whole genome shotgun (WGS) entry which is preliminary data.</text>
</comment>
<sequence>MPVQPPVHYAIHSQRTVPKWRWNPYAEAPPAPMLKSDVVAEEDLSIPALVQLYQAEVTALTEAHEEIMRDKRHLEKLLEPYISSRSPEHATEPGEDILLYKEGFDIRLQQFNENCKKASKLEWILQRKLAQVAEKEEKSVVAHPCQVQATCRALKKIKDQERLIKLLQRELDECLHYNDLYAEQLRKMRSECSSLPVGAKPQPPFYSVRTLHQDYDTSSKYSSDWMRLIRVNPSENVLPRLVHEASPKGPFRPGYRPPRDTQPRKLVEPPPGILPEAGQRVTEDQSTATSQLFKALAGITAAANDIRKSAVSEAAREPRRRRSRESSGIPSQASPRDGRQRSRTENLTRREPSPRVSPRWPPAEAAVSQTEAAEADLFLQRSIRSEGLLRKMTSRTLASPRTAVRMGTRTLRSPSAEVSERPVISLSRAMSSAFLGG</sequence>
<protein>
    <submittedName>
        <fullName evidence="2">Uncharacterized protein</fullName>
    </submittedName>
</protein>
<feature type="region of interest" description="Disordered" evidence="1">
    <location>
        <begin position="307"/>
        <end position="368"/>
    </location>
</feature>
<feature type="compositionally biased region" description="Basic and acidic residues" evidence="1">
    <location>
        <begin position="257"/>
        <end position="267"/>
    </location>
</feature>
<keyword evidence="3" id="KW-1185">Reference proteome</keyword>
<feature type="compositionally biased region" description="Basic and acidic residues" evidence="1">
    <location>
        <begin position="307"/>
        <end position="317"/>
    </location>
</feature>
<organism evidence="2 3">
    <name type="scientific">Besnoitia besnoiti</name>
    <name type="common">Apicomplexan protozoan</name>
    <dbReference type="NCBI Taxonomy" id="94643"/>
    <lineage>
        <taxon>Eukaryota</taxon>
        <taxon>Sar</taxon>
        <taxon>Alveolata</taxon>
        <taxon>Apicomplexa</taxon>
        <taxon>Conoidasida</taxon>
        <taxon>Coccidia</taxon>
        <taxon>Eucoccidiorida</taxon>
        <taxon>Eimeriorina</taxon>
        <taxon>Sarcocystidae</taxon>
        <taxon>Besnoitia</taxon>
    </lineage>
</organism>
<dbReference type="GeneID" id="40306982"/>
<feature type="region of interest" description="Disordered" evidence="1">
    <location>
        <begin position="244"/>
        <end position="286"/>
    </location>
</feature>
<dbReference type="KEGG" id="bbes:BESB_019210"/>
<gene>
    <name evidence="2" type="ORF">BESB_019210</name>
</gene>
<dbReference type="Proteomes" id="UP000224006">
    <property type="component" value="Chromosome XI"/>
</dbReference>
<dbReference type="AlphaFoldDB" id="A0A2A9M9C4"/>
<dbReference type="VEuPathDB" id="ToxoDB:BESB_019210"/>
<feature type="compositionally biased region" description="Basic and acidic residues" evidence="1">
    <location>
        <begin position="336"/>
        <end position="353"/>
    </location>
</feature>
<accession>A0A2A9M9C4</accession>
<evidence type="ECO:0000313" key="3">
    <source>
        <dbReference type="Proteomes" id="UP000224006"/>
    </source>
</evidence>